<evidence type="ECO:0000259" key="15">
    <source>
        <dbReference type="Pfam" id="PF17846"/>
    </source>
</evidence>
<dbReference type="CDD" id="cd18673">
    <property type="entry name" value="PIN_XRN1-2-like"/>
    <property type="match status" value="1"/>
</dbReference>
<keyword evidence="9" id="KW-0805">Transcription regulation</keyword>
<feature type="domain" description="Xrn1 N-terminal" evidence="14">
    <location>
        <begin position="8"/>
        <end position="263"/>
    </location>
</feature>
<dbReference type="PANTHER" id="PTHR12341">
    <property type="entry name" value="5'-&gt;3' EXORIBONUCLEASE"/>
    <property type="match status" value="1"/>
</dbReference>
<dbReference type="FunFam" id="3.40.50.12390:FF:000003">
    <property type="entry name" value="5'-3' exoribonuclease"/>
    <property type="match status" value="1"/>
</dbReference>
<dbReference type="Pfam" id="PF03159">
    <property type="entry name" value="XRN_N"/>
    <property type="match status" value="1"/>
</dbReference>
<feature type="compositionally biased region" description="Polar residues" evidence="13">
    <location>
        <begin position="835"/>
        <end position="845"/>
    </location>
</feature>
<dbReference type="Pfam" id="PF17846">
    <property type="entry name" value="XRN_M"/>
    <property type="match status" value="1"/>
</dbReference>
<evidence type="ECO:0000256" key="8">
    <source>
        <dbReference type="ARBA" id="ARBA00022839"/>
    </source>
</evidence>
<keyword evidence="5 12" id="KW-0507">mRNA processing</keyword>
<evidence type="ECO:0000256" key="7">
    <source>
        <dbReference type="ARBA" id="ARBA00022801"/>
    </source>
</evidence>
<dbReference type="GO" id="GO:0006353">
    <property type="term" value="P:DNA-templated transcription termination"/>
    <property type="evidence" value="ECO:0007669"/>
    <property type="project" value="UniProtKB-KW"/>
</dbReference>
<feature type="compositionally biased region" description="Polar residues" evidence="13">
    <location>
        <begin position="918"/>
        <end position="934"/>
    </location>
</feature>
<dbReference type="GO" id="GO:0005634">
    <property type="term" value="C:nucleus"/>
    <property type="evidence" value="ECO:0007669"/>
    <property type="project" value="UniProtKB-SubCell"/>
</dbReference>
<dbReference type="GO" id="GO:0006364">
    <property type="term" value="P:rRNA processing"/>
    <property type="evidence" value="ECO:0007669"/>
    <property type="project" value="UniProtKB-KW"/>
</dbReference>
<evidence type="ECO:0000256" key="5">
    <source>
        <dbReference type="ARBA" id="ARBA00022664"/>
    </source>
</evidence>
<comment type="subcellular location">
    <subcellularLocation>
        <location evidence="1">Nucleus</location>
    </subcellularLocation>
</comment>
<evidence type="ECO:0000256" key="4">
    <source>
        <dbReference type="ARBA" id="ARBA00022552"/>
    </source>
</evidence>
<keyword evidence="4" id="KW-0698">rRNA processing</keyword>
<evidence type="ECO:0000256" key="3">
    <source>
        <dbReference type="ARBA" id="ARBA00022472"/>
    </source>
</evidence>
<feature type="region of interest" description="Disordered" evidence="13">
    <location>
        <begin position="813"/>
        <end position="934"/>
    </location>
</feature>
<dbReference type="GO" id="GO:0003723">
    <property type="term" value="F:RNA binding"/>
    <property type="evidence" value="ECO:0007669"/>
    <property type="project" value="TreeGrafter"/>
</dbReference>
<evidence type="ECO:0000313" key="16">
    <source>
        <dbReference type="EMBL" id="CCA21388.1"/>
    </source>
</evidence>
<dbReference type="InterPro" id="IPR027073">
    <property type="entry name" value="5_3_exoribonuclease"/>
</dbReference>
<keyword evidence="6 12" id="KW-0540">Nuclease</keyword>
<feature type="domain" description="Xrn1 helical" evidence="15">
    <location>
        <begin position="340"/>
        <end position="781"/>
    </location>
</feature>
<evidence type="ECO:0000256" key="1">
    <source>
        <dbReference type="ARBA" id="ARBA00004123"/>
    </source>
</evidence>
<feature type="compositionally biased region" description="Basic and acidic residues" evidence="13">
    <location>
        <begin position="870"/>
        <end position="916"/>
    </location>
</feature>
<comment type="similarity">
    <text evidence="2 12">Belongs to the 5'-3' exonuclease family. XRN2/RAT1 subfamily.</text>
</comment>
<dbReference type="GO" id="GO:0006397">
    <property type="term" value="P:mRNA processing"/>
    <property type="evidence" value="ECO:0007669"/>
    <property type="project" value="UniProtKB-UniRule"/>
</dbReference>
<dbReference type="GO" id="GO:0000956">
    <property type="term" value="P:nuclear-transcribed mRNA catabolic process"/>
    <property type="evidence" value="ECO:0007669"/>
    <property type="project" value="TreeGrafter"/>
</dbReference>
<evidence type="ECO:0000256" key="13">
    <source>
        <dbReference type="SAM" id="MobiDB-lite"/>
    </source>
</evidence>
<keyword evidence="7 12" id="KW-0378">Hydrolase</keyword>
<evidence type="ECO:0000256" key="6">
    <source>
        <dbReference type="ARBA" id="ARBA00022722"/>
    </source>
</evidence>
<dbReference type="GO" id="GO:0004534">
    <property type="term" value="F:5'-3' RNA exonuclease activity"/>
    <property type="evidence" value="ECO:0007669"/>
    <property type="project" value="UniProtKB-UniRule"/>
</dbReference>
<evidence type="ECO:0000256" key="9">
    <source>
        <dbReference type="ARBA" id="ARBA00023015"/>
    </source>
</evidence>
<dbReference type="InterPro" id="IPR041412">
    <property type="entry name" value="Xrn1_helical"/>
</dbReference>
<reference evidence="16" key="1">
    <citation type="journal article" date="2011" name="PLoS Biol.">
        <title>Gene gain and loss during evolution of obligate parasitism in the white rust pathogen of Arabidopsis thaliana.</title>
        <authorList>
            <person name="Kemen E."/>
            <person name="Gardiner A."/>
            <person name="Schultz-Larsen T."/>
            <person name="Kemen A.C."/>
            <person name="Balmuth A.L."/>
            <person name="Robert-Seilaniantz A."/>
            <person name="Bailey K."/>
            <person name="Holub E."/>
            <person name="Studholme D.J."/>
            <person name="Maclean D."/>
            <person name="Jones J.D."/>
        </authorList>
    </citation>
    <scope>NUCLEOTIDE SEQUENCE</scope>
</reference>
<dbReference type="InterPro" id="IPR004859">
    <property type="entry name" value="Xrn1_N"/>
</dbReference>
<dbReference type="HOGENOM" id="CLU_006038_1_2_1"/>
<reference evidence="16" key="2">
    <citation type="submission" date="2011-02" db="EMBL/GenBank/DDBJ databases">
        <authorList>
            <person name="MacLean D."/>
        </authorList>
    </citation>
    <scope>NUCLEOTIDE SEQUENCE</scope>
</reference>
<name>F0WJE0_9STRA</name>
<keyword evidence="3" id="KW-0806">Transcription termination</keyword>
<protein>
    <recommendedName>
        <fullName evidence="12">5'-3' exoribonuclease</fullName>
        <ecNumber evidence="12">3.1.13.-</ecNumber>
    </recommendedName>
</protein>
<accession>F0WJE0</accession>
<dbReference type="InterPro" id="IPR017151">
    <property type="entry name" value="Xrn2/3/4"/>
</dbReference>
<organism evidence="16">
    <name type="scientific">Albugo laibachii Nc14</name>
    <dbReference type="NCBI Taxonomy" id="890382"/>
    <lineage>
        <taxon>Eukaryota</taxon>
        <taxon>Sar</taxon>
        <taxon>Stramenopiles</taxon>
        <taxon>Oomycota</taxon>
        <taxon>Peronosporomycetes</taxon>
        <taxon>Albuginales</taxon>
        <taxon>Albuginaceae</taxon>
        <taxon>Albugo</taxon>
    </lineage>
</organism>
<evidence type="ECO:0000256" key="2">
    <source>
        <dbReference type="ARBA" id="ARBA00006994"/>
    </source>
</evidence>
<dbReference type="PIRSF" id="PIRSF037239">
    <property type="entry name" value="Exonuclease_Xrn2"/>
    <property type="match status" value="1"/>
</dbReference>
<sequence>MTSTENLMGVPAFYRWVLAKYPKCVVDCKEQNAVMIEGKRHYELLNITGPNPNELEVANLYIDMNGLIHPCAHPENGEQPKTEEEMYQRVMEYVDRLVAAVRPRRVLYLAIDGVAPRAKMNQQRARRFRSAKEAEERGEIEKEAIEYMKAMGHQVQEQDQSKNWDSNVITPGTKFMSKLSKYLRFYIRERINQNEAWKSIKVIFSDASVPGEGEHKLMSFIRLQRSQPGYDPNQHHVLHGLDADLIMLGLATHEVNFSILREEVLFGKQKYEKEKSNQQTILDANGTQDMRKKKRGEHGEHDADVIPTDQTPLQFLHIATLREYLEFEFLPLAQTLPFPYDFERVVDDFVFLCFFVGNDFLPHLPSLDIRDGALDFLILMYAKLLPTLNGYLTDAGEVNLSRVNAILAQVGAVEDEVFLRRAAKQAESDRFRKNRFSNEKKDQIGAASVRSDAVEIQKKRRLDQTNVIADAKYGGMSAEQAIQARVKEMVDGQLDKHRQEVNDVVRLGEPGWKARYYSDKFKADDIAHGGGKAKVLQSYVEGLCWVMKYYYSGCASWNWFYPFHYAPFASDLVNIDKFTISFHLGQPFRPFEQLMGVFPAASGHAIPKPYRWLLRDPKSPIIDFYPTEIPVDPNGKPMPWLWVVLLPFIDEARLLQAMEPENEKLSALEKKRNQRYGKEIVFFHSDCRLTKDSLPDDQNTHVKVDTTISVSFSGALFYVEALHFPLGCIVPSPEKKPRHFMDISNNQCHSFQYLAPEKLPHICKLLRGAVRPQPILVSESDRRISIPCLGRGNINITDLAGVESGLTNATHARLGSFDRNRGSQQSGGRFGNDRPQFNQYLTNGTGYWGSQEPRSKQQKKGYGSSQSSNNHDRSRSDHYQNRSGDRARDRSRDRPRDPPRDATRDRPRDRFQDHSRTRNVTSYRNTPRYNNNYGVGHQTNQPAIYPYGAAAMHPVAHPPPPFYPAWPPPYFDPNFAPAPMFQPAPPGVDVYNQGGAEFEALKAGLRNMHQAREYPRPNYPRGQ</sequence>
<keyword evidence="8 12" id="KW-0269">Exonuclease</keyword>
<keyword evidence="10" id="KW-0804">Transcription</keyword>
<gene>
    <name evidence="16" type="primary">AlNc14C121G6668</name>
    <name evidence="16" type="ORF">ALNC14_075310</name>
</gene>
<dbReference type="PANTHER" id="PTHR12341:SF41">
    <property type="entry name" value="5'-3' EXORIBONUCLEASE 2"/>
    <property type="match status" value="1"/>
</dbReference>
<dbReference type="Gene3D" id="3.40.50.12390">
    <property type="match status" value="2"/>
</dbReference>
<dbReference type="EC" id="3.1.13.-" evidence="12"/>
<comment type="function">
    <text evidence="12">Possesses 5'-&gt;3' exoribonuclease activity. May promote termination of transcription by RNA polymerase II.</text>
</comment>
<dbReference type="FunFam" id="3.40.50.12390:FF:000005">
    <property type="entry name" value="5'-3' exoribonuclease 2"/>
    <property type="match status" value="1"/>
</dbReference>
<keyword evidence="11" id="KW-0539">Nucleus</keyword>
<proteinExistence type="inferred from homology"/>
<dbReference type="AlphaFoldDB" id="F0WJE0"/>
<evidence type="ECO:0000259" key="14">
    <source>
        <dbReference type="Pfam" id="PF03159"/>
    </source>
</evidence>
<dbReference type="EMBL" id="FR824166">
    <property type="protein sequence ID" value="CCA21388.1"/>
    <property type="molecule type" value="Genomic_DNA"/>
</dbReference>
<evidence type="ECO:0000256" key="11">
    <source>
        <dbReference type="ARBA" id="ARBA00023242"/>
    </source>
</evidence>
<evidence type="ECO:0000256" key="10">
    <source>
        <dbReference type="ARBA" id="ARBA00023163"/>
    </source>
</evidence>
<evidence type="ECO:0000256" key="12">
    <source>
        <dbReference type="PIRNR" id="PIRNR037239"/>
    </source>
</evidence>
<dbReference type="Gene3D" id="1.25.40.1050">
    <property type="match status" value="1"/>
</dbReference>